<dbReference type="GO" id="GO:0008270">
    <property type="term" value="F:zinc ion binding"/>
    <property type="evidence" value="ECO:0007669"/>
    <property type="project" value="UniProtKB-KW"/>
</dbReference>
<evidence type="ECO:0000256" key="3">
    <source>
        <dbReference type="ARBA" id="ARBA00022490"/>
    </source>
</evidence>
<dbReference type="CDD" id="cd02440">
    <property type="entry name" value="AdoMet_MTases"/>
    <property type="match status" value="1"/>
</dbReference>
<dbReference type="InterPro" id="IPR036236">
    <property type="entry name" value="Znf_C2H2_sf"/>
</dbReference>
<dbReference type="OrthoDB" id="7848332at2759"/>
<dbReference type="PROSITE" id="PS51678">
    <property type="entry name" value="SAM_MT_PRMT"/>
    <property type="match status" value="1"/>
</dbReference>
<keyword evidence="17" id="KW-1185">Reference proteome</keyword>
<dbReference type="Gene3D" id="3.40.50.150">
    <property type="entry name" value="Vaccinia Virus protein VP39"/>
    <property type="match status" value="1"/>
</dbReference>
<name>A0A1Y2FRZ1_PROLT</name>
<dbReference type="EC" id="2.1.1.319" evidence="2"/>
<proteinExistence type="predicted"/>
<keyword evidence="13" id="KW-0175">Coiled coil</keyword>
<feature type="coiled-coil region" evidence="13">
    <location>
        <begin position="127"/>
        <end position="154"/>
    </location>
</feature>
<evidence type="ECO:0000256" key="9">
    <source>
        <dbReference type="ARBA" id="ARBA00022833"/>
    </source>
</evidence>
<dbReference type="GO" id="GO:0005829">
    <property type="term" value="C:cytosol"/>
    <property type="evidence" value="ECO:0007669"/>
    <property type="project" value="UniProtKB-SubCell"/>
</dbReference>
<dbReference type="SUPFAM" id="SSF57667">
    <property type="entry name" value="beta-beta-alpha zinc fingers"/>
    <property type="match status" value="1"/>
</dbReference>
<organism evidence="16 17">
    <name type="scientific">Protomyces lactucae-debilis</name>
    <dbReference type="NCBI Taxonomy" id="2754530"/>
    <lineage>
        <taxon>Eukaryota</taxon>
        <taxon>Fungi</taxon>
        <taxon>Dikarya</taxon>
        <taxon>Ascomycota</taxon>
        <taxon>Taphrinomycotina</taxon>
        <taxon>Taphrinomycetes</taxon>
        <taxon>Taphrinales</taxon>
        <taxon>Protomycetaceae</taxon>
        <taxon>Protomyces</taxon>
    </lineage>
</organism>
<keyword evidence="9" id="KW-0862">Zinc</keyword>
<dbReference type="Proteomes" id="UP000193685">
    <property type="component" value="Unassembled WGS sequence"/>
</dbReference>
<dbReference type="InterPro" id="IPR055135">
    <property type="entry name" value="PRMT_dom"/>
</dbReference>
<dbReference type="PANTHER" id="PTHR11006:SF123">
    <property type="entry name" value="RIBOSOMAL PROTEIN ARGININE N-METHYLTRANSFERASE RMT3"/>
    <property type="match status" value="1"/>
</dbReference>
<dbReference type="FunFam" id="3.40.50.150:FF:000003">
    <property type="entry name" value="Blast:Protein arginine N-methyltransferase 1"/>
    <property type="match status" value="1"/>
</dbReference>
<keyword evidence="7" id="KW-0479">Metal-binding</keyword>
<dbReference type="Pfam" id="PF22528">
    <property type="entry name" value="PRMT_C"/>
    <property type="match status" value="1"/>
</dbReference>
<dbReference type="Pfam" id="PF06325">
    <property type="entry name" value="PrmA"/>
    <property type="match status" value="1"/>
</dbReference>
<dbReference type="InterPro" id="IPR049482">
    <property type="entry name" value="ANM3-like_C2H2_Zf"/>
</dbReference>
<reference evidence="16 17" key="1">
    <citation type="submission" date="2016-07" db="EMBL/GenBank/DDBJ databases">
        <title>Pervasive Adenine N6-methylation of Active Genes in Fungi.</title>
        <authorList>
            <consortium name="DOE Joint Genome Institute"/>
            <person name="Mondo S.J."/>
            <person name="Dannebaum R.O."/>
            <person name="Kuo R.C."/>
            <person name="Labutti K."/>
            <person name="Haridas S."/>
            <person name="Kuo A."/>
            <person name="Salamov A."/>
            <person name="Ahrendt S.R."/>
            <person name="Lipzen A."/>
            <person name="Sullivan W."/>
            <person name="Andreopoulos W.B."/>
            <person name="Clum A."/>
            <person name="Lindquist E."/>
            <person name="Daum C."/>
            <person name="Ramamoorthy G.K."/>
            <person name="Gryganskyi A."/>
            <person name="Culley D."/>
            <person name="Magnuson J.K."/>
            <person name="James T.Y."/>
            <person name="O'Malley M.A."/>
            <person name="Stajich J.E."/>
            <person name="Spatafora J.W."/>
            <person name="Visel A."/>
            <person name="Grigoriev I.V."/>
        </authorList>
    </citation>
    <scope>NUCLEOTIDE SEQUENCE [LARGE SCALE GENOMIC DNA]</scope>
    <source>
        <strain evidence="16 17">12-1054</strain>
    </source>
</reference>
<dbReference type="OMA" id="EWIADST"/>
<dbReference type="Gene3D" id="2.70.160.11">
    <property type="entry name" value="Hnrnp arginine n-methyltransferase1"/>
    <property type="match status" value="1"/>
</dbReference>
<dbReference type="GO" id="GO:0042054">
    <property type="term" value="F:histone methyltransferase activity"/>
    <property type="evidence" value="ECO:0007669"/>
    <property type="project" value="TreeGrafter"/>
</dbReference>
<evidence type="ECO:0000313" key="16">
    <source>
        <dbReference type="EMBL" id="ORY85475.1"/>
    </source>
</evidence>
<keyword evidence="6 12" id="KW-0949">S-adenosyl-L-methionine</keyword>
<accession>A0A1Y2FRZ1</accession>
<dbReference type="STRING" id="56484.A0A1Y2FRZ1"/>
<dbReference type="InterPro" id="IPR029063">
    <property type="entry name" value="SAM-dependent_MTases_sf"/>
</dbReference>
<keyword evidence="3" id="KW-0963">Cytoplasm</keyword>
<comment type="caution">
    <text evidence="16">The sequence shown here is derived from an EMBL/GenBank/DDBJ whole genome shotgun (WGS) entry which is preliminary data.</text>
</comment>
<evidence type="ECO:0000256" key="8">
    <source>
        <dbReference type="ARBA" id="ARBA00022771"/>
    </source>
</evidence>
<dbReference type="GO" id="GO:0035242">
    <property type="term" value="F:protein-arginine omega-N asymmetric methyltransferase activity"/>
    <property type="evidence" value="ECO:0007669"/>
    <property type="project" value="UniProtKB-EC"/>
</dbReference>
<feature type="domain" description="Protein arginine N-methyltransferase" evidence="15">
    <location>
        <begin position="324"/>
        <end position="495"/>
    </location>
</feature>
<evidence type="ECO:0000256" key="13">
    <source>
        <dbReference type="SAM" id="Coils"/>
    </source>
</evidence>
<evidence type="ECO:0000256" key="6">
    <source>
        <dbReference type="ARBA" id="ARBA00022691"/>
    </source>
</evidence>
<keyword evidence="8" id="KW-0863">Zinc-finger</keyword>
<evidence type="ECO:0000256" key="5">
    <source>
        <dbReference type="ARBA" id="ARBA00022679"/>
    </source>
</evidence>
<evidence type="ECO:0000313" key="17">
    <source>
        <dbReference type="Proteomes" id="UP000193685"/>
    </source>
</evidence>
<dbReference type="GO" id="GO:0032259">
    <property type="term" value="P:methylation"/>
    <property type="evidence" value="ECO:0007669"/>
    <property type="project" value="UniProtKB-KW"/>
</dbReference>
<dbReference type="GO" id="GO:0005634">
    <property type="term" value="C:nucleus"/>
    <property type="evidence" value="ECO:0007669"/>
    <property type="project" value="TreeGrafter"/>
</dbReference>
<comment type="subcellular location">
    <subcellularLocation>
        <location evidence="1">Cytoplasm</location>
        <location evidence="1">Cytosol</location>
    </subcellularLocation>
</comment>
<dbReference type="PANTHER" id="PTHR11006">
    <property type="entry name" value="PROTEIN ARGININE N-METHYLTRANSFERASE"/>
    <property type="match status" value="1"/>
</dbReference>
<comment type="catalytic activity">
    <reaction evidence="10">
        <text>L-arginyl-[protein] + 2 S-adenosyl-L-methionine = N(omega),N(omega)-dimethyl-L-arginyl-[protein] + 2 S-adenosyl-L-homocysteine + 2 H(+)</text>
        <dbReference type="Rhea" id="RHEA:48096"/>
        <dbReference type="Rhea" id="RHEA-COMP:10532"/>
        <dbReference type="Rhea" id="RHEA-COMP:11991"/>
        <dbReference type="ChEBI" id="CHEBI:15378"/>
        <dbReference type="ChEBI" id="CHEBI:29965"/>
        <dbReference type="ChEBI" id="CHEBI:57856"/>
        <dbReference type="ChEBI" id="CHEBI:59789"/>
        <dbReference type="ChEBI" id="CHEBI:61897"/>
        <dbReference type="EC" id="2.1.1.319"/>
    </reaction>
    <physiologicalReaction direction="left-to-right" evidence="10">
        <dbReference type="Rhea" id="RHEA:48097"/>
    </physiologicalReaction>
</comment>
<protein>
    <recommendedName>
        <fullName evidence="2">type I protein arginine methyltransferase</fullName>
        <ecNumber evidence="2">2.1.1.319</ecNumber>
    </recommendedName>
</protein>
<keyword evidence="4 12" id="KW-0489">Methyltransferase</keyword>
<evidence type="ECO:0000256" key="12">
    <source>
        <dbReference type="PROSITE-ProRule" id="PRU01015"/>
    </source>
</evidence>
<evidence type="ECO:0000256" key="7">
    <source>
        <dbReference type="ARBA" id="ARBA00022723"/>
    </source>
</evidence>
<dbReference type="InterPro" id="IPR025799">
    <property type="entry name" value="Arg_MeTrfase"/>
</dbReference>
<dbReference type="AlphaFoldDB" id="A0A1Y2FRZ1"/>
<keyword evidence="5 12" id="KW-0808">Transferase</keyword>
<evidence type="ECO:0000256" key="2">
    <source>
        <dbReference type="ARBA" id="ARBA00011925"/>
    </source>
</evidence>
<evidence type="ECO:0000256" key="1">
    <source>
        <dbReference type="ARBA" id="ARBA00004514"/>
    </source>
</evidence>
<sequence length="510" mass="57616">MDAASDRDSHESDWEDPEEDVRYEYRALHDDMIFDSLNDMLKHEQTTHGFELRAVQRAHKLDMYGMIRLVNFVRQTKTLADKIAACMAEVQQDDKWLQPVLEDDAVLFTLAEDDFGDETATAEPETVQDWKARCAQLEAQYSALQDQVRTVLTAHAGDSGIGASSSTKQAPVDNDSYYFESYAYNEIHETMLRDAVRTDAYRDAVYGNKDLFNGATVMDVGCGTGILSMFAAKAGAKHVYAIDNSSIIEKAQANAFENNLQDQITFIKGKVEDIKLPGGIKVDIIVSEWMGYALLYEAMLDSVICARDRFLKPEGLMMPSHIQLRVAGITDEEYWSDRTNYFNDVYGFKMNAMKEKQFDDILIDYLTTSQVTSEAYTFKSLDLHTVTTESLNFSGRFELQKATGLVGLLVWFDTYFGKTRDECKKLAEMRQVDVKDVIKEHQGFTTGPHGASTHWKQAVLLFKHIGGGEKQVSGELTFRKNSDNPRFLEIEAAWQSDTSPSTQTQAWSLA</sequence>
<dbReference type="SUPFAM" id="SSF53335">
    <property type="entry name" value="S-adenosyl-L-methionine-dependent methyltransferases"/>
    <property type="match status" value="1"/>
</dbReference>
<evidence type="ECO:0000256" key="4">
    <source>
        <dbReference type="ARBA" id="ARBA00022603"/>
    </source>
</evidence>
<dbReference type="Pfam" id="PF21137">
    <property type="entry name" value="ANM3_C2H2_Zf"/>
    <property type="match status" value="1"/>
</dbReference>
<dbReference type="EMBL" id="MCFI01000004">
    <property type="protein sequence ID" value="ORY85475.1"/>
    <property type="molecule type" value="Genomic_DNA"/>
</dbReference>
<evidence type="ECO:0000256" key="10">
    <source>
        <dbReference type="ARBA" id="ARBA00047384"/>
    </source>
</evidence>
<evidence type="ECO:0000259" key="14">
    <source>
        <dbReference type="Pfam" id="PF21137"/>
    </source>
</evidence>
<gene>
    <name evidence="16" type="ORF">BCR37DRAFT_239504</name>
</gene>
<feature type="domain" description="Protein arginine N-methyltransferase 3-like C2H2 zinc finger" evidence="14">
    <location>
        <begin position="56"/>
        <end position="99"/>
    </location>
</feature>
<evidence type="ECO:0000259" key="15">
    <source>
        <dbReference type="Pfam" id="PF22528"/>
    </source>
</evidence>
<evidence type="ECO:0000256" key="11">
    <source>
        <dbReference type="ARBA" id="ARBA00049303"/>
    </source>
</evidence>
<dbReference type="GeneID" id="63783139"/>
<dbReference type="RefSeq" id="XP_040726957.1">
    <property type="nucleotide sequence ID" value="XM_040866540.1"/>
</dbReference>
<comment type="catalytic activity">
    <reaction evidence="11">
        <text>L-arginyl-[protein] + S-adenosyl-L-methionine = N(omega)-methyl-L-arginyl-[protein] + S-adenosyl-L-homocysteine + H(+)</text>
        <dbReference type="Rhea" id="RHEA:48100"/>
        <dbReference type="Rhea" id="RHEA-COMP:10532"/>
        <dbReference type="Rhea" id="RHEA-COMP:11990"/>
        <dbReference type="ChEBI" id="CHEBI:15378"/>
        <dbReference type="ChEBI" id="CHEBI:29965"/>
        <dbReference type="ChEBI" id="CHEBI:57856"/>
        <dbReference type="ChEBI" id="CHEBI:59789"/>
        <dbReference type="ChEBI" id="CHEBI:65280"/>
    </reaction>
    <physiologicalReaction direction="left-to-right" evidence="11">
        <dbReference type="Rhea" id="RHEA:48101"/>
    </physiologicalReaction>
</comment>